<dbReference type="InterPro" id="IPR032710">
    <property type="entry name" value="NTF2-like_dom_sf"/>
</dbReference>
<dbReference type="CDD" id="cd00531">
    <property type="entry name" value="NTF2_like"/>
    <property type="match status" value="1"/>
</dbReference>
<feature type="domain" description="SnoaL-like" evidence="1">
    <location>
        <begin position="8"/>
        <end position="135"/>
    </location>
</feature>
<dbReference type="Gene3D" id="3.10.450.50">
    <property type="match status" value="1"/>
</dbReference>
<protein>
    <submittedName>
        <fullName evidence="2">SnoaL-like domain-containing protein</fullName>
    </submittedName>
</protein>
<dbReference type="EMBL" id="FZOF01000022">
    <property type="protein sequence ID" value="SNT36693.1"/>
    <property type="molecule type" value="Genomic_DNA"/>
</dbReference>
<evidence type="ECO:0000259" key="1">
    <source>
        <dbReference type="Pfam" id="PF13577"/>
    </source>
</evidence>
<accession>A0A239M3J0</accession>
<name>A0A239M3J0_9ACTN</name>
<dbReference type="AlphaFoldDB" id="A0A239M3J0"/>
<reference evidence="2 3" key="1">
    <citation type="submission" date="2017-06" db="EMBL/GenBank/DDBJ databases">
        <authorList>
            <person name="Kim H.J."/>
            <person name="Triplett B.A."/>
        </authorList>
    </citation>
    <scope>NUCLEOTIDE SEQUENCE [LARGE SCALE GENOMIC DNA]</scope>
    <source>
        <strain evidence="2 3">CGMCC 4.1858</strain>
    </source>
</reference>
<organism evidence="2 3">
    <name type="scientific">Actinacidiphila glaucinigra</name>
    <dbReference type="NCBI Taxonomy" id="235986"/>
    <lineage>
        <taxon>Bacteria</taxon>
        <taxon>Bacillati</taxon>
        <taxon>Actinomycetota</taxon>
        <taxon>Actinomycetes</taxon>
        <taxon>Kitasatosporales</taxon>
        <taxon>Streptomycetaceae</taxon>
        <taxon>Actinacidiphila</taxon>
    </lineage>
</organism>
<dbReference type="Pfam" id="PF13577">
    <property type="entry name" value="SnoaL_4"/>
    <property type="match status" value="1"/>
</dbReference>
<gene>
    <name evidence="2" type="ORF">SAMN05216252_12297</name>
</gene>
<dbReference type="InterPro" id="IPR037401">
    <property type="entry name" value="SnoaL-like"/>
</dbReference>
<proteinExistence type="predicted"/>
<evidence type="ECO:0000313" key="3">
    <source>
        <dbReference type="Proteomes" id="UP000198280"/>
    </source>
</evidence>
<keyword evidence="3" id="KW-1185">Reference proteome</keyword>
<dbReference type="RefSeq" id="WP_089227352.1">
    <property type="nucleotide sequence ID" value="NZ_FZOF01000022.1"/>
</dbReference>
<evidence type="ECO:0000313" key="2">
    <source>
        <dbReference type="EMBL" id="SNT36693.1"/>
    </source>
</evidence>
<sequence length="144" mass="15929">MTTRAEWETLLDRLAVDELISGYGAAVDDGDWTAYVALFTPDGRADYTSAGGIAGPATEIADWLASTMRLFPVRQHLIVNRRITLEPPSAVALADYVNPMRLDDPGTKTTAPNFVCGGRYTFGLRHTGTGWRIQEVLVREKWRS</sequence>
<dbReference type="SUPFAM" id="SSF54427">
    <property type="entry name" value="NTF2-like"/>
    <property type="match status" value="1"/>
</dbReference>
<dbReference type="OrthoDB" id="981191at2"/>
<dbReference type="Proteomes" id="UP000198280">
    <property type="component" value="Unassembled WGS sequence"/>
</dbReference>